<dbReference type="EMBL" id="JBHLTS010000015">
    <property type="protein sequence ID" value="MFC0513476.1"/>
    <property type="molecule type" value="Genomic_DNA"/>
</dbReference>
<keyword evidence="2" id="KW-1185">Reference proteome</keyword>
<dbReference type="RefSeq" id="WP_377021341.1">
    <property type="nucleotide sequence ID" value="NZ_JBHLTS010000015.1"/>
</dbReference>
<gene>
    <name evidence="1" type="ORF">ACFFGT_04665</name>
</gene>
<name>A0ABV6L169_9SPHI</name>
<dbReference type="GO" id="GO:0032259">
    <property type="term" value="P:methylation"/>
    <property type="evidence" value="ECO:0007669"/>
    <property type="project" value="UniProtKB-KW"/>
</dbReference>
<reference evidence="1 2" key="1">
    <citation type="submission" date="2024-09" db="EMBL/GenBank/DDBJ databases">
        <authorList>
            <person name="Sun Q."/>
            <person name="Mori K."/>
        </authorList>
    </citation>
    <scope>NUCLEOTIDE SEQUENCE [LARGE SCALE GENOMIC DNA]</scope>
    <source>
        <strain evidence="1 2">NCAIM B.02415</strain>
    </source>
</reference>
<dbReference type="Gene3D" id="3.40.50.150">
    <property type="entry name" value="Vaccinia Virus protein VP39"/>
    <property type="match status" value="1"/>
</dbReference>
<dbReference type="Proteomes" id="UP001589828">
    <property type="component" value="Unassembled WGS sequence"/>
</dbReference>
<dbReference type="SUPFAM" id="SSF53335">
    <property type="entry name" value="S-adenosyl-L-methionine-dependent methyltransferases"/>
    <property type="match status" value="1"/>
</dbReference>
<keyword evidence="1" id="KW-0489">Methyltransferase</keyword>
<proteinExistence type="predicted"/>
<dbReference type="Pfam" id="PF13578">
    <property type="entry name" value="Methyltransf_24"/>
    <property type="match status" value="1"/>
</dbReference>
<accession>A0ABV6L169</accession>
<sequence>MNLSVLAKYSENLEKRYESFHYVFNKLASKKNNVIVELGTSRSFVSGGIPGCMSDNIKYWDENVVENWDWGAGLFTRICAEVIDGSENIFYTVDPDEKAMRISKAITLGYAENINYRLETSTDFLRNFTQKIDLLYMDHHETCEEGARLHLLDSQIIIDNDLLSKDALILIDDIHLENYKSMPGILPKTSEASLTPAEHYGKGTFSIPYLQSKGFRLLFEGYQIILGR</sequence>
<dbReference type="EC" id="2.1.1.-" evidence="1"/>
<organism evidence="1 2">
    <name type="scientific">Mucilaginibacter angelicae</name>
    <dbReference type="NCBI Taxonomy" id="869718"/>
    <lineage>
        <taxon>Bacteria</taxon>
        <taxon>Pseudomonadati</taxon>
        <taxon>Bacteroidota</taxon>
        <taxon>Sphingobacteriia</taxon>
        <taxon>Sphingobacteriales</taxon>
        <taxon>Sphingobacteriaceae</taxon>
        <taxon>Mucilaginibacter</taxon>
    </lineage>
</organism>
<evidence type="ECO:0000313" key="1">
    <source>
        <dbReference type="EMBL" id="MFC0513476.1"/>
    </source>
</evidence>
<comment type="caution">
    <text evidence="1">The sequence shown here is derived from an EMBL/GenBank/DDBJ whole genome shotgun (WGS) entry which is preliminary data.</text>
</comment>
<evidence type="ECO:0000313" key="2">
    <source>
        <dbReference type="Proteomes" id="UP001589828"/>
    </source>
</evidence>
<dbReference type="GO" id="GO:0008168">
    <property type="term" value="F:methyltransferase activity"/>
    <property type="evidence" value="ECO:0007669"/>
    <property type="project" value="UniProtKB-KW"/>
</dbReference>
<protein>
    <submittedName>
        <fullName evidence="1">Class I SAM-dependent methyltransferase</fullName>
        <ecNumber evidence="1">2.1.1.-</ecNumber>
    </submittedName>
</protein>
<keyword evidence="1" id="KW-0808">Transferase</keyword>
<dbReference type="InterPro" id="IPR029063">
    <property type="entry name" value="SAM-dependent_MTases_sf"/>
</dbReference>